<dbReference type="OrthoDB" id="185373at2759"/>
<dbReference type="InterPro" id="IPR011990">
    <property type="entry name" value="TPR-like_helical_dom_sf"/>
</dbReference>
<organism evidence="5 6">
    <name type="scientific">Striga hermonthica</name>
    <name type="common">Purple witchweed</name>
    <name type="synonym">Buchnera hermonthica</name>
    <dbReference type="NCBI Taxonomy" id="68872"/>
    <lineage>
        <taxon>Eukaryota</taxon>
        <taxon>Viridiplantae</taxon>
        <taxon>Streptophyta</taxon>
        <taxon>Embryophyta</taxon>
        <taxon>Tracheophyta</taxon>
        <taxon>Spermatophyta</taxon>
        <taxon>Magnoliopsida</taxon>
        <taxon>eudicotyledons</taxon>
        <taxon>Gunneridae</taxon>
        <taxon>Pentapetalae</taxon>
        <taxon>asterids</taxon>
        <taxon>lamiids</taxon>
        <taxon>Lamiales</taxon>
        <taxon>Orobanchaceae</taxon>
        <taxon>Buchnereae</taxon>
        <taxon>Striga</taxon>
    </lineage>
</organism>
<dbReference type="Pfam" id="PF01535">
    <property type="entry name" value="PPR"/>
    <property type="match status" value="3"/>
</dbReference>
<dbReference type="Proteomes" id="UP001153555">
    <property type="component" value="Unassembled WGS sequence"/>
</dbReference>
<dbReference type="InterPro" id="IPR032867">
    <property type="entry name" value="DYW_dom"/>
</dbReference>
<dbReference type="Pfam" id="PF20431">
    <property type="entry name" value="E_motif"/>
    <property type="match status" value="1"/>
</dbReference>
<dbReference type="PROSITE" id="PS51375">
    <property type="entry name" value="PPR"/>
    <property type="match status" value="5"/>
</dbReference>
<keyword evidence="6" id="KW-1185">Reference proteome</keyword>
<feature type="repeat" description="PPR" evidence="3">
    <location>
        <begin position="91"/>
        <end position="125"/>
    </location>
</feature>
<evidence type="ECO:0000256" key="2">
    <source>
        <dbReference type="ARBA" id="ARBA00022737"/>
    </source>
</evidence>
<feature type="domain" description="DYW" evidence="4">
    <location>
        <begin position="613"/>
        <end position="706"/>
    </location>
</feature>
<dbReference type="GO" id="GO:0003723">
    <property type="term" value="F:RNA binding"/>
    <property type="evidence" value="ECO:0007669"/>
    <property type="project" value="InterPro"/>
</dbReference>
<comment type="caution">
    <text evidence="5">The sequence shown here is derived from an EMBL/GenBank/DDBJ whole genome shotgun (WGS) entry which is preliminary data.</text>
</comment>
<evidence type="ECO:0000256" key="3">
    <source>
        <dbReference type="PROSITE-ProRule" id="PRU00708"/>
    </source>
</evidence>
<dbReference type="Pfam" id="PF14432">
    <property type="entry name" value="DYW_deaminase"/>
    <property type="match status" value="1"/>
</dbReference>
<dbReference type="InterPro" id="IPR046960">
    <property type="entry name" value="PPR_At4g14850-like_plant"/>
</dbReference>
<comment type="similarity">
    <text evidence="1">Belongs to the PPR family. PCMP-H subfamily.</text>
</comment>
<proteinExistence type="inferred from homology"/>
<dbReference type="Gene3D" id="1.25.40.10">
    <property type="entry name" value="Tetratricopeptide repeat domain"/>
    <property type="match status" value="3"/>
</dbReference>
<feature type="repeat" description="PPR" evidence="3">
    <location>
        <begin position="295"/>
        <end position="329"/>
    </location>
</feature>
<feature type="repeat" description="PPR" evidence="3">
    <location>
        <begin position="194"/>
        <end position="228"/>
    </location>
</feature>
<protein>
    <submittedName>
        <fullName evidence="5">Pentatricopeptide repeat-containing protein</fullName>
    </submittedName>
</protein>
<dbReference type="PANTHER" id="PTHR47926">
    <property type="entry name" value="PENTATRICOPEPTIDE REPEAT-CONTAINING PROTEIN"/>
    <property type="match status" value="1"/>
</dbReference>
<feature type="repeat" description="PPR" evidence="3">
    <location>
        <begin position="397"/>
        <end position="431"/>
    </location>
</feature>
<dbReference type="FunFam" id="1.25.40.10:FF:000366">
    <property type="entry name" value="Pentatricopeptide (PPR) repeat-containing protein"/>
    <property type="match status" value="1"/>
</dbReference>
<dbReference type="Pfam" id="PF13041">
    <property type="entry name" value="PPR_2"/>
    <property type="match status" value="3"/>
</dbReference>
<dbReference type="PANTHER" id="PTHR47926:SF458">
    <property type="entry name" value="PENTATRICOPEPTIDE REPEAT-CONTAINING PROTEIN"/>
    <property type="match status" value="1"/>
</dbReference>
<evidence type="ECO:0000313" key="6">
    <source>
        <dbReference type="Proteomes" id="UP001153555"/>
    </source>
</evidence>
<gene>
    <name evidence="5" type="ORF">SHERM_18937</name>
</gene>
<evidence type="ECO:0000313" key="5">
    <source>
        <dbReference type="EMBL" id="CAA0820935.1"/>
    </source>
</evidence>
<dbReference type="InterPro" id="IPR002885">
    <property type="entry name" value="PPR_rpt"/>
</dbReference>
<dbReference type="AlphaFoldDB" id="A0A9N7N2Q2"/>
<dbReference type="EMBL" id="CACSLK010020742">
    <property type="protein sequence ID" value="CAA0820935.1"/>
    <property type="molecule type" value="Genomic_DNA"/>
</dbReference>
<name>A0A9N7N2Q2_STRHE</name>
<feature type="repeat" description="PPR" evidence="3">
    <location>
        <begin position="264"/>
        <end position="294"/>
    </location>
</feature>
<accession>A0A9N7N2Q2</accession>
<dbReference type="GO" id="GO:0008270">
    <property type="term" value="F:zinc ion binding"/>
    <property type="evidence" value="ECO:0007669"/>
    <property type="project" value="InterPro"/>
</dbReference>
<dbReference type="FunFam" id="1.25.40.10:FF:000031">
    <property type="entry name" value="Pentatricopeptide repeat-containing protein mitochondrial"/>
    <property type="match status" value="2"/>
</dbReference>
<evidence type="ECO:0000256" key="1">
    <source>
        <dbReference type="ARBA" id="ARBA00006643"/>
    </source>
</evidence>
<dbReference type="InterPro" id="IPR046849">
    <property type="entry name" value="E2_motif"/>
</dbReference>
<evidence type="ECO:0000259" key="4">
    <source>
        <dbReference type="Pfam" id="PF14432"/>
    </source>
</evidence>
<reference evidence="5" key="1">
    <citation type="submission" date="2019-12" db="EMBL/GenBank/DDBJ databases">
        <authorList>
            <person name="Scholes J."/>
        </authorList>
    </citation>
    <scope>NUCLEOTIDE SEQUENCE</scope>
</reference>
<dbReference type="NCBIfam" id="TIGR00756">
    <property type="entry name" value="PPR"/>
    <property type="match status" value="5"/>
</dbReference>
<dbReference type="Pfam" id="PF20430">
    <property type="entry name" value="Eplus_motif"/>
    <property type="match status" value="1"/>
</dbReference>
<dbReference type="GO" id="GO:0009451">
    <property type="term" value="P:RNA modification"/>
    <property type="evidence" value="ECO:0007669"/>
    <property type="project" value="InterPro"/>
</dbReference>
<sequence length="706" mass="79426">MVFALSNFPAQLPPAKTAVFPPCPPENPKTFILEQCKTVRDLRQVHAHLIKTRLLHRPAAAESLLESAALLLPVPAIDYAQSIFSSLENPHPSAFAVMIRGFTRFNSPEKSILLFRRMIESSVPPSEFTFPGVLKACSKIRAFEEGNQIHAHIAKSKGCFRSREFVENSLIYMYACCNRLDLARQVFEEMPEKTPVAWSSMLSGYSRSSQWEEIVELFKQMSQLGIGLNEATLVTVLSACGRLGDLETGQWIQEYAIANGLMKNISLATSIVDMYAKCGLVENAKELFDSMPRRDVIAWSAMISGFSRANRCKEALALFRDMQNSKVEPNEVTMVSVLSSCAVLGALKTGEWVHSYVKRKKLKVTTNLGTTLVDFYSKCGFVERAIEVFDEMGSSKNVWTWTALIHGLASNGRGEIALKYYKSMLEENIKPNDVTFIGVLTACSHSGLVEEGSRFFMSMKRDFGIEPRIEHYGCIVDLLGRVGLIEEAHAFVKNMPLKPNAMIWRTLLASCRVHKNVEVGEEALKNAARLEPAQSGDYILLSKLYASMGRLEEAKRLRNEMKTLGIEKKIPGFSYIEMDGVIHEFLAEDKAHPQCMQIYESVENMMEKIKRAGYEPDKTQARFDADEDDDKETSVSHHSEKLAIAFGLIGSRPGETIRVAKNLRICTDCHNAIKFVSKVFERDIVVRDRSRFHHFRDGLCSCGDFW</sequence>
<keyword evidence="2" id="KW-0677">Repeat</keyword>
<dbReference type="FunFam" id="1.25.40.10:FF:000470">
    <property type="entry name" value="Pentatricopeptide repeat-containing protein At5g66520"/>
    <property type="match status" value="1"/>
</dbReference>
<dbReference type="InterPro" id="IPR046848">
    <property type="entry name" value="E_motif"/>
</dbReference>